<dbReference type="EMBL" id="AYZR01000007">
    <property type="protein sequence ID" value="KRM94060.1"/>
    <property type="molecule type" value="Genomic_DNA"/>
</dbReference>
<evidence type="ECO:0000256" key="3">
    <source>
        <dbReference type="PIRSR" id="PIRSR605502-1"/>
    </source>
</evidence>
<organism evidence="4 5">
    <name type="scientific">Lentilactobacillus senioris DSM 24302 = JCM 17472</name>
    <dbReference type="NCBI Taxonomy" id="1423802"/>
    <lineage>
        <taxon>Bacteria</taxon>
        <taxon>Bacillati</taxon>
        <taxon>Bacillota</taxon>
        <taxon>Bacilli</taxon>
        <taxon>Lactobacillales</taxon>
        <taxon>Lactobacillaceae</taxon>
        <taxon>Lentilactobacillus</taxon>
    </lineage>
</organism>
<gene>
    <name evidence="4" type="ORF">FC56_GL000040</name>
</gene>
<protein>
    <submittedName>
        <fullName evidence="4">ADP-ribosylation Crystallin J1</fullName>
    </submittedName>
</protein>
<dbReference type="SUPFAM" id="SSF101478">
    <property type="entry name" value="ADP-ribosylglycohydrolase"/>
    <property type="match status" value="1"/>
</dbReference>
<keyword evidence="5" id="KW-1185">Reference proteome</keyword>
<dbReference type="GO" id="GO:0046872">
    <property type="term" value="F:metal ion binding"/>
    <property type="evidence" value="ECO:0007669"/>
    <property type="project" value="UniProtKB-KW"/>
</dbReference>
<feature type="binding site" evidence="3">
    <location>
        <position position="273"/>
    </location>
    <ligand>
        <name>Mg(2+)</name>
        <dbReference type="ChEBI" id="CHEBI:18420"/>
        <label>1</label>
    </ligand>
</feature>
<evidence type="ECO:0000313" key="4">
    <source>
        <dbReference type="EMBL" id="KRM94060.1"/>
    </source>
</evidence>
<feature type="binding site" evidence="3">
    <location>
        <position position="274"/>
    </location>
    <ligand>
        <name>Mg(2+)</name>
        <dbReference type="ChEBI" id="CHEBI:18420"/>
        <label>1</label>
    </ligand>
</feature>
<keyword evidence="2" id="KW-0378">Hydrolase</keyword>
<dbReference type="InterPro" id="IPR036705">
    <property type="entry name" value="Ribosyl_crysJ1_sf"/>
</dbReference>
<feature type="binding site" evidence="3">
    <location>
        <position position="271"/>
    </location>
    <ligand>
        <name>Mg(2+)</name>
        <dbReference type="ChEBI" id="CHEBI:18420"/>
        <label>1</label>
    </ligand>
</feature>
<evidence type="ECO:0000256" key="2">
    <source>
        <dbReference type="ARBA" id="ARBA00022801"/>
    </source>
</evidence>
<evidence type="ECO:0000313" key="5">
    <source>
        <dbReference type="Proteomes" id="UP000051256"/>
    </source>
</evidence>
<accession>A0A0R2D1U5</accession>
<dbReference type="PATRIC" id="fig|1423802.4.peg.41"/>
<dbReference type="InterPro" id="IPR005502">
    <property type="entry name" value="Ribosyl_crysJ1"/>
</dbReference>
<dbReference type="STRING" id="1423802.FC56_GL000040"/>
<dbReference type="InterPro" id="IPR050792">
    <property type="entry name" value="ADP-ribosylglycohydrolase"/>
</dbReference>
<dbReference type="RefSeq" id="WP_056977994.1">
    <property type="nucleotide sequence ID" value="NZ_AYZR01000007.1"/>
</dbReference>
<dbReference type="Gene3D" id="1.10.4080.10">
    <property type="entry name" value="ADP-ribosylation/Crystallin J1"/>
    <property type="match status" value="1"/>
</dbReference>
<feature type="binding site" evidence="3">
    <location>
        <position position="56"/>
    </location>
    <ligand>
        <name>Mg(2+)</name>
        <dbReference type="ChEBI" id="CHEBI:18420"/>
        <label>1</label>
    </ligand>
</feature>
<dbReference type="AlphaFoldDB" id="A0A0R2D1U5"/>
<dbReference type="Proteomes" id="UP000051256">
    <property type="component" value="Unassembled WGS sequence"/>
</dbReference>
<proteinExistence type="inferred from homology"/>
<dbReference type="Pfam" id="PF03747">
    <property type="entry name" value="ADP_ribosyl_GH"/>
    <property type="match status" value="1"/>
</dbReference>
<dbReference type="PANTHER" id="PTHR16222">
    <property type="entry name" value="ADP-RIBOSYLGLYCOHYDROLASE"/>
    <property type="match status" value="1"/>
</dbReference>
<keyword evidence="3" id="KW-0479">Metal-binding</keyword>
<feature type="binding site" evidence="3">
    <location>
        <position position="57"/>
    </location>
    <ligand>
        <name>Mg(2+)</name>
        <dbReference type="ChEBI" id="CHEBI:18420"/>
        <label>1</label>
    </ligand>
</feature>
<sequence>MYSTRYLLFQSLTAVAIGDALGVPYQFKNRDFFAKHPVSQMEGYKTFNVPAGTWSDDTSLTIAALISLSLGLNYYDMMSRFAQWYYFGDYTPYGKSFDIGRTTQRSIERFAAGVDPLLCGGTDEYDNGNGALMRIVPIAFYIVSLPGNYKFDDQTAKIVHDYSSLTHGHPRSLVAAGILANATVRLIQNPNQYTMLAAIREALKYYQNQPKFKDQVDYFTHLGELSFYKQPESKIQSSGYVVDTLDSVFWCLMNSEQFYAAVKKAVNLGNDADTIGSITAMLASLLYAPVSFPTKWLDILKGRNQIKSSVSIALLSPNF</sequence>
<keyword evidence="3" id="KW-0460">Magnesium</keyword>
<name>A0A0R2D1U5_9LACO</name>
<feature type="binding site" evidence="3">
    <location>
        <position position="55"/>
    </location>
    <ligand>
        <name>Mg(2+)</name>
        <dbReference type="ChEBI" id="CHEBI:18420"/>
        <label>1</label>
    </ligand>
</feature>
<reference evidence="4 5" key="1">
    <citation type="journal article" date="2015" name="Genome Announc.">
        <title>Expanding the biotechnology potential of lactobacilli through comparative genomics of 213 strains and associated genera.</title>
        <authorList>
            <person name="Sun Z."/>
            <person name="Harris H.M."/>
            <person name="McCann A."/>
            <person name="Guo C."/>
            <person name="Argimon S."/>
            <person name="Zhang W."/>
            <person name="Yang X."/>
            <person name="Jeffery I.B."/>
            <person name="Cooney J.C."/>
            <person name="Kagawa T.F."/>
            <person name="Liu W."/>
            <person name="Song Y."/>
            <person name="Salvetti E."/>
            <person name="Wrobel A."/>
            <person name="Rasinkangas P."/>
            <person name="Parkhill J."/>
            <person name="Rea M.C."/>
            <person name="O'Sullivan O."/>
            <person name="Ritari J."/>
            <person name="Douillard F.P."/>
            <person name="Paul Ross R."/>
            <person name="Yang R."/>
            <person name="Briner A.E."/>
            <person name="Felis G.E."/>
            <person name="de Vos W.M."/>
            <person name="Barrangou R."/>
            <person name="Klaenhammer T.R."/>
            <person name="Caufield P.W."/>
            <person name="Cui Y."/>
            <person name="Zhang H."/>
            <person name="O'Toole P.W."/>
        </authorList>
    </citation>
    <scope>NUCLEOTIDE SEQUENCE [LARGE SCALE GENOMIC DNA]</scope>
    <source>
        <strain evidence="4 5">DSM 24302</strain>
    </source>
</reference>
<dbReference type="GO" id="GO:0016787">
    <property type="term" value="F:hydrolase activity"/>
    <property type="evidence" value="ECO:0007669"/>
    <property type="project" value="UniProtKB-KW"/>
</dbReference>
<comment type="similarity">
    <text evidence="1">Belongs to the ADP-ribosylglycohydrolase family.</text>
</comment>
<comment type="cofactor">
    <cofactor evidence="3">
        <name>Mg(2+)</name>
        <dbReference type="ChEBI" id="CHEBI:18420"/>
    </cofactor>
    <text evidence="3">Binds 2 magnesium ions per subunit.</text>
</comment>
<evidence type="ECO:0000256" key="1">
    <source>
        <dbReference type="ARBA" id="ARBA00010702"/>
    </source>
</evidence>
<dbReference type="PANTHER" id="PTHR16222:SF24">
    <property type="entry name" value="ADP-RIBOSYLHYDROLASE ARH3"/>
    <property type="match status" value="1"/>
</dbReference>
<comment type="caution">
    <text evidence="4">The sequence shown here is derived from an EMBL/GenBank/DDBJ whole genome shotgun (WGS) entry which is preliminary data.</text>
</comment>